<evidence type="ECO:0000313" key="6">
    <source>
        <dbReference type="EMBL" id="EMD42086.1"/>
    </source>
</evidence>
<feature type="transmembrane region" description="Helical" evidence="5">
    <location>
        <begin position="31"/>
        <end position="49"/>
    </location>
</feature>
<dbReference type="OrthoDB" id="3358017at2759"/>
<feature type="transmembrane region" description="Helical" evidence="5">
    <location>
        <begin position="94"/>
        <end position="113"/>
    </location>
</feature>
<name>M2RT26_CERS8</name>
<protein>
    <recommendedName>
        <fullName evidence="8">RTA1 like protein</fullName>
    </recommendedName>
</protein>
<dbReference type="Proteomes" id="UP000016930">
    <property type="component" value="Unassembled WGS sequence"/>
</dbReference>
<keyword evidence="7" id="KW-1185">Reference proteome</keyword>
<organism evidence="6 7">
    <name type="scientific">Ceriporiopsis subvermispora (strain B)</name>
    <name type="common">White-rot fungus</name>
    <name type="synonym">Gelatoporia subvermispora</name>
    <dbReference type="NCBI Taxonomy" id="914234"/>
    <lineage>
        <taxon>Eukaryota</taxon>
        <taxon>Fungi</taxon>
        <taxon>Dikarya</taxon>
        <taxon>Basidiomycota</taxon>
        <taxon>Agaricomycotina</taxon>
        <taxon>Agaricomycetes</taxon>
        <taxon>Polyporales</taxon>
        <taxon>Gelatoporiaceae</taxon>
        <taxon>Gelatoporia</taxon>
    </lineage>
</organism>
<dbReference type="InterPro" id="IPR007568">
    <property type="entry name" value="RTA1"/>
</dbReference>
<accession>M2RT26</accession>
<feature type="transmembrane region" description="Helical" evidence="5">
    <location>
        <begin position="252"/>
        <end position="271"/>
    </location>
</feature>
<reference evidence="6 7" key="1">
    <citation type="journal article" date="2012" name="Proc. Natl. Acad. Sci. U.S.A.">
        <title>Comparative genomics of Ceriporiopsis subvermispora and Phanerochaete chrysosporium provide insight into selective ligninolysis.</title>
        <authorList>
            <person name="Fernandez-Fueyo E."/>
            <person name="Ruiz-Duenas F.J."/>
            <person name="Ferreira P."/>
            <person name="Floudas D."/>
            <person name="Hibbett D.S."/>
            <person name="Canessa P."/>
            <person name="Larrondo L.F."/>
            <person name="James T.Y."/>
            <person name="Seelenfreund D."/>
            <person name="Lobos S."/>
            <person name="Polanco R."/>
            <person name="Tello M."/>
            <person name="Honda Y."/>
            <person name="Watanabe T."/>
            <person name="Watanabe T."/>
            <person name="Ryu J.S."/>
            <person name="Kubicek C.P."/>
            <person name="Schmoll M."/>
            <person name="Gaskell J."/>
            <person name="Hammel K.E."/>
            <person name="St John F.J."/>
            <person name="Vanden Wymelenberg A."/>
            <person name="Sabat G."/>
            <person name="Splinter BonDurant S."/>
            <person name="Syed K."/>
            <person name="Yadav J.S."/>
            <person name="Doddapaneni H."/>
            <person name="Subramanian V."/>
            <person name="Lavin J.L."/>
            <person name="Oguiza J.A."/>
            <person name="Perez G."/>
            <person name="Pisabarro A.G."/>
            <person name="Ramirez L."/>
            <person name="Santoyo F."/>
            <person name="Master E."/>
            <person name="Coutinho P.M."/>
            <person name="Henrissat B."/>
            <person name="Lombard V."/>
            <person name="Magnuson J.K."/>
            <person name="Kuees U."/>
            <person name="Hori C."/>
            <person name="Igarashi K."/>
            <person name="Samejima M."/>
            <person name="Held B.W."/>
            <person name="Barry K.W."/>
            <person name="LaButti K.M."/>
            <person name="Lapidus A."/>
            <person name="Lindquist E.A."/>
            <person name="Lucas S.M."/>
            <person name="Riley R."/>
            <person name="Salamov A.A."/>
            <person name="Hoffmeister D."/>
            <person name="Schwenk D."/>
            <person name="Hadar Y."/>
            <person name="Yarden O."/>
            <person name="de Vries R.P."/>
            <person name="Wiebenga A."/>
            <person name="Stenlid J."/>
            <person name="Eastwood D."/>
            <person name="Grigoriev I.V."/>
            <person name="Berka R.M."/>
            <person name="Blanchette R.A."/>
            <person name="Kersten P."/>
            <person name="Martinez A.T."/>
            <person name="Vicuna R."/>
            <person name="Cullen D."/>
        </authorList>
    </citation>
    <scope>NUCLEOTIDE SEQUENCE [LARGE SCALE GENOMIC DNA]</scope>
    <source>
        <strain evidence="6 7">B</strain>
    </source>
</reference>
<dbReference type="Pfam" id="PF04479">
    <property type="entry name" value="RTA1"/>
    <property type="match status" value="1"/>
</dbReference>
<dbReference type="EMBL" id="KB445791">
    <property type="protein sequence ID" value="EMD42086.1"/>
    <property type="molecule type" value="Genomic_DNA"/>
</dbReference>
<evidence type="ECO:0000313" key="7">
    <source>
        <dbReference type="Proteomes" id="UP000016930"/>
    </source>
</evidence>
<evidence type="ECO:0000256" key="1">
    <source>
        <dbReference type="ARBA" id="ARBA00004141"/>
    </source>
</evidence>
<sequence>MNSTNPAVPSFTVDSHGHIISPFYGYTPTESVCILFVSLFGLTAFIHVVESVLFRMWILLPTVCLAAVGEVLGWSARLWSSLAPLNNTPYTMQIAVTIIAPTPFVAAIFLLFSRIVGRLGPAYSRLSPRLYSRIFFTADFTCLLVQAVGGGLAATANTNSGANLGGNIMLAGIIIQMIFLTIFAACAGEFLWRYSRDRPYRRVQGQRREMDSKLRMLVNGLTASTVFLFIRAVYRTAELADGWNGRIIETQVYFTVFDGLMVVLAMLIMNVTHPGFLFRPDSQYDEAPMEKFSYSSSETGTQVQLLRA</sequence>
<dbReference type="GO" id="GO:0005886">
    <property type="term" value="C:plasma membrane"/>
    <property type="evidence" value="ECO:0007669"/>
    <property type="project" value="TreeGrafter"/>
</dbReference>
<proteinExistence type="predicted"/>
<feature type="transmembrane region" description="Helical" evidence="5">
    <location>
        <begin position="213"/>
        <end position="232"/>
    </location>
</feature>
<dbReference type="GO" id="GO:0000324">
    <property type="term" value="C:fungal-type vacuole"/>
    <property type="evidence" value="ECO:0007669"/>
    <property type="project" value="TreeGrafter"/>
</dbReference>
<dbReference type="HOGENOM" id="CLU_033465_6_0_1"/>
<evidence type="ECO:0000256" key="3">
    <source>
        <dbReference type="ARBA" id="ARBA00022989"/>
    </source>
</evidence>
<keyword evidence="4 5" id="KW-0472">Membrane</keyword>
<dbReference type="AlphaFoldDB" id="M2RT26"/>
<keyword evidence="2 5" id="KW-0812">Transmembrane</keyword>
<dbReference type="PANTHER" id="PTHR31465">
    <property type="entry name" value="PROTEIN RTA1-RELATED"/>
    <property type="match status" value="1"/>
</dbReference>
<gene>
    <name evidence="6" type="ORF">CERSUDRAFT_110633</name>
</gene>
<dbReference type="STRING" id="914234.M2RT26"/>
<feature type="transmembrane region" description="Helical" evidence="5">
    <location>
        <begin position="56"/>
        <end position="74"/>
    </location>
</feature>
<dbReference type="PANTHER" id="PTHR31465:SF9">
    <property type="entry name" value="SPHINGOID LONG-CHAIN BASE TRANSPORTER RSB1"/>
    <property type="match status" value="1"/>
</dbReference>
<comment type="subcellular location">
    <subcellularLocation>
        <location evidence="1">Membrane</location>
        <topology evidence="1">Multi-pass membrane protein</topology>
    </subcellularLocation>
</comment>
<feature type="transmembrane region" description="Helical" evidence="5">
    <location>
        <begin position="168"/>
        <end position="192"/>
    </location>
</feature>
<evidence type="ECO:0008006" key="8">
    <source>
        <dbReference type="Google" id="ProtNLM"/>
    </source>
</evidence>
<evidence type="ECO:0000256" key="4">
    <source>
        <dbReference type="ARBA" id="ARBA00023136"/>
    </source>
</evidence>
<feature type="transmembrane region" description="Helical" evidence="5">
    <location>
        <begin position="134"/>
        <end position="156"/>
    </location>
</feature>
<keyword evidence="3 5" id="KW-1133">Transmembrane helix</keyword>
<evidence type="ECO:0000256" key="5">
    <source>
        <dbReference type="SAM" id="Phobius"/>
    </source>
</evidence>
<evidence type="ECO:0000256" key="2">
    <source>
        <dbReference type="ARBA" id="ARBA00022692"/>
    </source>
</evidence>